<evidence type="ECO:0000256" key="1">
    <source>
        <dbReference type="SAM" id="Phobius"/>
    </source>
</evidence>
<dbReference type="PANTHER" id="PTHR38441">
    <property type="entry name" value="INTEGRAL MEMBRANE PROTEIN-RELATED"/>
    <property type="match status" value="1"/>
</dbReference>
<dbReference type="EMBL" id="CP136137">
    <property type="protein sequence ID" value="WYY08436.1"/>
    <property type="molecule type" value="Genomic_DNA"/>
</dbReference>
<organism evidence="2 3">
    <name type="scientific">Gordonia hydrophobica</name>
    <dbReference type="NCBI Taxonomy" id="40516"/>
    <lineage>
        <taxon>Bacteria</taxon>
        <taxon>Bacillati</taxon>
        <taxon>Actinomycetota</taxon>
        <taxon>Actinomycetes</taxon>
        <taxon>Mycobacteriales</taxon>
        <taxon>Gordoniaceae</taxon>
        <taxon>Gordonia</taxon>
    </lineage>
</organism>
<feature type="transmembrane region" description="Helical" evidence="1">
    <location>
        <begin position="38"/>
        <end position="60"/>
    </location>
</feature>
<keyword evidence="1" id="KW-0472">Membrane</keyword>
<name>A0ABZ2U418_9ACTN</name>
<dbReference type="InterPro" id="IPR007436">
    <property type="entry name" value="DUF485"/>
</dbReference>
<dbReference type="PANTHER" id="PTHR38441:SF1">
    <property type="entry name" value="MEMBRANE PROTEIN"/>
    <property type="match status" value="1"/>
</dbReference>
<accession>A0ABZ2U418</accession>
<keyword evidence="1" id="KW-1133">Transmembrane helix</keyword>
<feature type="transmembrane region" description="Helical" evidence="1">
    <location>
        <begin position="72"/>
        <end position="94"/>
    </location>
</feature>
<dbReference type="Proteomes" id="UP001479933">
    <property type="component" value="Chromosome"/>
</dbReference>
<gene>
    <name evidence="2" type="ORF">RVF87_05005</name>
</gene>
<dbReference type="RefSeq" id="WP_066168960.1">
    <property type="nucleotide sequence ID" value="NZ_CP136137.1"/>
</dbReference>
<proteinExistence type="predicted"/>
<keyword evidence="3" id="KW-1185">Reference proteome</keyword>
<sequence>MTVTDQPAGSDVSPSQDEFLVAQDSPEFTKLRATLRRFVFPMSAFFLLWYAAYVLLGAFAHDFMGTPVWGNINVGLILGLLQFVTTFGITFLYVRFANRELDPRAEEIRQKFQHGDYRTDVGGAQ</sequence>
<dbReference type="Pfam" id="PF04341">
    <property type="entry name" value="DUF485"/>
    <property type="match status" value="1"/>
</dbReference>
<protein>
    <submittedName>
        <fullName evidence="2">DUF485 domain-containing protein</fullName>
    </submittedName>
</protein>
<keyword evidence="1" id="KW-0812">Transmembrane</keyword>
<reference evidence="2 3" key="1">
    <citation type="journal article" date="2023" name="Virus Evol.">
        <title>Computational host range prediction-The good, the bad, and the ugly.</title>
        <authorList>
            <person name="Howell A.A."/>
            <person name="Versoza C.J."/>
            <person name="Pfeifer S.P."/>
        </authorList>
    </citation>
    <scope>NUCLEOTIDE SEQUENCE [LARGE SCALE GENOMIC DNA]</scope>
    <source>
        <strain evidence="2 3">1610/1b</strain>
    </source>
</reference>
<evidence type="ECO:0000313" key="3">
    <source>
        <dbReference type="Proteomes" id="UP001479933"/>
    </source>
</evidence>
<evidence type="ECO:0000313" key="2">
    <source>
        <dbReference type="EMBL" id="WYY08436.1"/>
    </source>
</evidence>